<sequence length="785" mass="90809">MRKFIWLALLMVIPILSSAQKSKTFLYHFLINDTLPQGTQIINKYYRIKISDKDKNGNRDLVCVLESANRVGIGDYKVNLTDTLDPTHINYGQLATMQMWHLPVHFQVNAQGVVSEILNEKELKQIIKDRTGIYDYYSNFLNGEPTQLNTTDLQPLFRELPASREIGYTWKKDDIEYKITEASKRKLIIQGKLKTESTDYQLDEEFFGGYPQTVSWKSIWQHKEGERGVNHYKVRVINPDTVFTVPDTAMFNTMFHMSGISDRLSINKQIDSTKLANFLALNDPKYLSIPKYKRARRQIIHMCKECWEQYKEELEKSTTSELQSDPSDLFNKLQFITLPVATSIEILNAFKAYPTRLDDWVDTQMSQRFKIIDDTTWVNEAKKEFGETEFQEFLTATKARTDSFILVLDQLGQSNDSLFQAILRPQYLWVKALRTKDKSQLLQLKQQFDSITTASFAYGKPAKYKLLFYDQLNKNGLNKEADSLLDRLIVDLKENQTDTAFWSRYTRMNDRKKANKLLLAHSYYLKYKRTLPENKEAALNFLAQAASYSPSSKQESPHEGFYDRHLLSASESYSPLFAEELNKIGKPELAIKVMAQQLQVNPNLMDSLERQFNRQFSGKSFHQFFKDVVVKGWTKAPDFKLKGLNSEDYQLSDYSGKWLLLDFWGSWCSPCREDLPNISKLVEEVNAGKHPNYAVLLVSCHEPLEITKQFLDNSHYNFPNAVSDSKIEDDYKVSGYPSKILVSPAGTMLLLPYGTDYANILNVFSSTYFKQQEPPTTKITNTKNN</sequence>
<dbReference type="InterPro" id="IPR036249">
    <property type="entry name" value="Thioredoxin-like_sf"/>
</dbReference>
<dbReference type="InterPro" id="IPR013766">
    <property type="entry name" value="Thioredoxin_domain"/>
</dbReference>
<dbReference type="GO" id="GO:0016491">
    <property type="term" value="F:oxidoreductase activity"/>
    <property type="evidence" value="ECO:0007669"/>
    <property type="project" value="InterPro"/>
</dbReference>
<evidence type="ECO:0000313" key="3">
    <source>
        <dbReference type="EMBL" id="RFS19034.1"/>
    </source>
</evidence>
<accession>A0A3E1Y307</accession>
<keyword evidence="1" id="KW-0732">Signal</keyword>
<dbReference type="Pfam" id="PF00578">
    <property type="entry name" value="AhpC-TSA"/>
    <property type="match status" value="1"/>
</dbReference>
<dbReference type="OrthoDB" id="6399635at2"/>
<dbReference type="PANTHER" id="PTHR42852">
    <property type="entry name" value="THIOL:DISULFIDE INTERCHANGE PROTEIN DSBE"/>
    <property type="match status" value="1"/>
</dbReference>
<feature type="domain" description="Thioredoxin" evidence="2">
    <location>
        <begin position="630"/>
        <end position="769"/>
    </location>
</feature>
<dbReference type="Gene3D" id="3.40.30.10">
    <property type="entry name" value="Glutaredoxin"/>
    <property type="match status" value="1"/>
</dbReference>
<evidence type="ECO:0000256" key="1">
    <source>
        <dbReference type="SAM" id="SignalP"/>
    </source>
</evidence>
<dbReference type="InterPro" id="IPR000866">
    <property type="entry name" value="AhpC/TSA"/>
</dbReference>
<dbReference type="PROSITE" id="PS51352">
    <property type="entry name" value="THIOREDOXIN_2"/>
    <property type="match status" value="1"/>
</dbReference>
<dbReference type="Proteomes" id="UP000260644">
    <property type="component" value="Unassembled WGS sequence"/>
</dbReference>
<evidence type="ECO:0000313" key="4">
    <source>
        <dbReference type="Proteomes" id="UP000260644"/>
    </source>
</evidence>
<dbReference type="SUPFAM" id="SSF52833">
    <property type="entry name" value="Thioredoxin-like"/>
    <property type="match status" value="1"/>
</dbReference>
<gene>
    <name evidence="3" type="ORF">DVR12_25885</name>
</gene>
<evidence type="ECO:0000259" key="2">
    <source>
        <dbReference type="PROSITE" id="PS51352"/>
    </source>
</evidence>
<organism evidence="3 4">
    <name type="scientific">Chitinophaga silvatica</name>
    <dbReference type="NCBI Taxonomy" id="2282649"/>
    <lineage>
        <taxon>Bacteria</taxon>
        <taxon>Pseudomonadati</taxon>
        <taxon>Bacteroidota</taxon>
        <taxon>Chitinophagia</taxon>
        <taxon>Chitinophagales</taxon>
        <taxon>Chitinophagaceae</taxon>
        <taxon>Chitinophaga</taxon>
    </lineage>
</organism>
<name>A0A3E1Y307_9BACT</name>
<dbReference type="InterPro" id="IPR050553">
    <property type="entry name" value="Thioredoxin_ResA/DsbE_sf"/>
</dbReference>
<dbReference type="RefSeq" id="WP_116978712.1">
    <property type="nucleotide sequence ID" value="NZ_QPMM01000017.1"/>
</dbReference>
<dbReference type="PANTHER" id="PTHR42852:SF17">
    <property type="entry name" value="THIOREDOXIN-LIKE PROTEIN HI_1115"/>
    <property type="match status" value="1"/>
</dbReference>
<proteinExistence type="predicted"/>
<keyword evidence="4" id="KW-1185">Reference proteome</keyword>
<dbReference type="CDD" id="cd02966">
    <property type="entry name" value="TlpA_like_family"/>
    <property type="match status" value="1"/>
</dbReference>
<dbReference type="AlphaFoldDB" id="A0A3E1Y307"/>
<dbReference type="GO" id="GO:0016209">
    <property type="term" value="F:antioxidant activity"/>
    <property type="evidence" value="ECO:0007669"/>
    <property type="project" value="InterPro"/>
</dbReference>
<protein>
    <submittedName>
        <fullName evidence="3">TlpA family protein disulfide reductase</fullName>
    </submittedName>
</protein>
<comment type="caution">
    <text evidence="3">The sequence shown here is derived from an EMBL/GenBank/DDBJ whole genome shotgun (WGS) entry which is preliminary data.</text>
</comment>
<feature type="chain" id="PRO_5017559973" evidence="1">
    <location>
        <begin position="20"/>
        <end position="785"/>
    </location>
</feature>
<dbReference type="EMBL" id="QPMM01000017">
    <property type="protein sequence ID" value="RFS19034.1"/>
    <property type="molecule type" value="Genomic_DNA"/>
</dbReference>
<feature type="signal peptide" evidence="1">
    <location>
        <begin position="1"/>
        <end position="19"/>
    </location>
</feature>
<reference evidence="3 4" key="1">
    <citation type="submission" date="2018-07" db="EMBL/GenBank/DDBJ databases">
        <title>Chitinophaga K2CV101002-2 sp. nov., isolated from a monsoon evergreen broad-leaved forest soil.</title>
        <authorList>
            <person name="Lv Y."/>
        </authorList>
    </citation>
    <scope>NUCLEOTIDE SEQUENCE [LARGE SCALE GENOMIC DNA]</scope>
    <source>
        <strain evidence="3 4">GDMCC 1.1288</strain>
    </source>
</reference>